<evidence type="ECO:0000313" key="2">
    <source>
        <dbReference type="Proteomes" id="UP000494216"/>
    </source>
</evidence>
<dbReference type="AlphaFoldDB" id="A0A8S0Y6N1"/>
<evidence type="ECO:0000313" key="1">
    <source>
        <dbReference type="EMBL" id="CAA9891747.1"/>
    </source>
</evidence>
<proteinExistence type="predicted"/>
<comment type="caution">
    <text evidence="1">The sequence shown here is derived from an EMBL/GenBank/DDBJ whole genome shotgun (WGS) entry which is preliminary data.</text>
</comment>
<dbReference type="Proteomes" id="UP000494216">
    <property type="component" value="Unassembled WGS sequence"/>
</dbReference>
<name>A0A8S0Y6N1_9GAMM</name>
<dbReference type="EMBL" id="CADCXN010000080">
    <property type="protein sequence ID" value="CAA9891747.1"/>
    <property type="molecule type" value="Genomic_DNA"/>
</dbReference>
<protein>
    <submittedName>
        <fullName evidence="1">Uncharacterized protein</fullName>
    </submittedName>
</protein>
<organism evidence="1 2">
    <name type="scientific">Candidatus Methylobacter favarea</name>
    <dbReference type="NCBI Taxonomy" id="2707345"/>
    <lineage>
        <taxon>Bacteria</taxon>
        <taxon>Pseudomonadati</taxon>
        <taxon>Pseudomonadota</taxon>
        <taxon>Gammaproteobacteria</taxon>
        <taxon>Methylococcales</taxon>
        <taxon>Methylococcaceae</taxon>
        <taxon>Methylobacter</taxon>
    </lineage>
</organism>
<reference evidence="1 2" key="1">
    <citation type="submission" date="2020-02" db="EMBL/GenBank/DDBJ databases">
        <authorList>
            <person name="Hogendoorn C."/>
        </authorList>
    </citation>
    <scope>NUCLEOTIDE SEQUENCE [LARGE SCALE GENOMIC DNA]</scope>
    <source>
        <strain evidence="1">METHB21</strain>
    </source>
</reference>
<accession>A0A8S0Y6N1</accession>
<sequence>MSRIEQAEDIISNLAVECGI</sequence>
<keyword evidence="2" id="KW-1185">Reference proteome</keyword>
<gene>
    <name evidence="1" type="ORF">METHB2_50018</name>
</gene>